<dbReference type="GO" id="GO:0042981">
    <property type="term" value="P:regulation of apoptotic process"/>
    <property type="evidence" value="ECO:0007669"/>
    <property type="project" value="TreeGrafter"/>
</dbReference>
<keyword evidence="6" id="KW-0156">Chromatin regulator</keyword>
<evidence type="ECO:0000256" key="1">
    <source>
        <dbReference type="ARBA" id="ARBA00004123"/>
    </source>
</evidence>
<dbReference type="PANTHER" id="PTHR11375">
    <property type="entry name" value="ACIDIC LEUCINE-RICH NUCLEAR PHOSPHOPROTEIN 32"/>
    <property type="match status" value="1"/>
</dbReference>
<dbReference type="GO" id="GO:0005634">
    <property type="term" value="C:nucleus"/>
    <property type="evidence" value="ECO:0007669"/>
    <property type="project" value="UniProtKB-SubCell"/>
</dbReference>
<dbReference type="GO" id="GO:0019212">
    <property type="term" value="F:phosphatase inhibitor activity"/>
    <property type="evidence" value="ECO:0007669"/>
    <property type="project" value="TreeGrafter"/>
</dbReference>
<evidence type="ECO:0000256" key="9">
    <source>
        <dbReference type="SAM" id="MobiDB-lite"/>
    </source>
</evidence>
<keyword evidence="4 8" id="KW-0433">Leucine-rich repeat</keyword>
<name>A0A151LZI7_ALLMI</name>
<evidence type="ECO:0000256" key="8">
    <source>
        <dbReference type="RuleBase" id="RU369103"/>
    </source>
</evidence>
<evidence type="ECO:0000256" key="2">
    <source>
        <dbReference type="ARBA" id="ARBA00004496"/>
    </source>
</evidence>
<feature type="compositionally biased region" description="Acidic residues" evidence="9">
    <location>
        <begin position="52"/>
        <end position="66"/>
    </location>
</feature>
<dbReference type="InterPro" id="IPR045081">
    <property type="entry name" value="AN32"/>
</dbReference>
<proteinExistence type="inferred from homology"/>
<sequence>MESCLSTRHDLNFFNCDITNLKDYRERIFQLLQVTYLDGFDQEDNKAPNLKDEDDEEGDEEDEDEACPPGEYKEVEDEDDGGSDLGEGEEEEEVGLSYLMTDEIQDAHKCLGRFGLDSHALTIQICRLSAVINVSQDARLIMETSCQLWVVEEQSNNQINGDFNYKWEVLEASGKVIINWPRE</sequence>
<dbReference type="GO" id="GO:0005737">
    <property type="term" value="C:cytoplasm"/>
    <property type="evidence" value="ECO:0007669"/>
    <property type="project" value="UniProtKB-SubCell"/>
</dbReference>
<evidence type="ECO:0000256" key="4">
    <source>
        <dbReference type="ARBA" id="ARBA00022614"/>
    </source>
</evidence>
<accession>A0A151LZI7</accession>
<dbReference type="GO" id="GO:0042393">
    <property type="term" value="F:histone binding"/>
    <property type="evidence" value="ECO:0007669"/>
    <property type="project" value="TreeGrafter"/>
</dbReference>
<keyword evidence="11" id="KW-1185">Reference proteome</keyword>
<comment type="similarity">
    <text evidence="8">Belongs to the ANP32 family.</text>
</comment>
<evidence type="ECO:0000313" key="10">
    <source>
        <dbReference type="EMBL" id="KYO17650.1"/>
    </source>
</evidence>
<comment type="subcellular location">
    <subcellularLocation>
        <location evidence="2">Cytoplasm</location>
    </subcellularLocation>
    <subcellularLocation>
        <location evidence="1 8">Nucleus</location>
    </subcellularLocation>
</comment>
<keyword evidence="7 8" id="KW-0539">Nucleus</keyword>
<dbReference type="STRING" id="8496.A0A151LZI7"/>
<reference evidence="10 11" key="1">
    <citation type="journal article" date="2012" name="Genome Biol.">
        <title>Sequencing three crocodilian genomes to illuminate the evolution of archosaurs and amniotes.</title>
        <authorList>
            <person name="St John J.A."/>
            <person name="Braun E.L."/>
            <person name="Isberg S.R."/>
            <person name="Miles L.G."/>
            <person name="Chong A.Y."/>
            <person name="Gongora J."/>
            <person name="Dalzell P."/>
            <person name="Moran C."/>
            <person name="Bed'hom B."/>
            <person name="Abzhanov A."/>
            <person name="Burgess S.C."/>
            <person name="Cooksey A.M."/>
            <person name="Castoe T.A."/>
            <person name="Crawford N.G."/>
            <person name="Densmore L.D."/>
            <person name="Drew J.C."/>
            <person name="Edwards S.V."/>
            <person name="Faircloth B.C."/>
            <person name="Fujita M.K."/>
            <person name="Greenwold M.J."/>
            <person name="Hoffmann F.G."/>
            <person name="Howard J.M."/>
            <person name="Iguchi T."/>
            <person name="Janes D.E."/>
            <person name="Khan S.Y."/>
            <person name="Kohno S."/>
            <person name="de Koning A.J."/>
            <person name="Lance S.L."/>
            <person name="McCarthy F.M."/>
            <person name="McCormack J.E."/>
            <person name="Merchant M.E."/>
            <person name="Peterson D.G."/>
            <person name="Pollock D.D."/>
            <person name="Pourmand N."/>
            <person name="Raney B.J."/>
            <person name="Roessler K.A."/>
            <person name="Sanford J.R."/>
            <person name="Sawyer R.H."/>
            <person name="Schmidt C.J."/>
            <person name="Triplett E.W."/>
            <person name="Tuberville T.D."/>
            <person name="Venegas-Anaya M."/>
            <person name="Howard J.T."/>
            <person name="Jarvis E.D."/>
            <person name="Guillette L.J.Jr."/>
            <person name="Glenn T.C."/>
            <person name="Green R.E."/>
            <person name="Ray D.A."/>
        </authorList>
    </citation>
    <scope>NUCLEOTIDE SEQUENCE [LARGE SCALE GENOMIC DNA]</scope>
    <source>
        <strain evidence="10">KSC_2009_1</strain>
    </source>
</reference>
<dbReference type="AlphaFoldDB" id="A0A151LZI7"/>
<gene>
    <name evidence="10" type="ORF">Y1Q_0022938</name>
</gene>
<evidence type="ECO:0000313" key="11">
    <source>
        <dbReference type="Proteomes" id="UP000050525"/>
    </source>
</evidence>
<keyword evidence="3" id="KW-0963">Cytoplasm</keyword>
<keyword evidence="5" id="KW-0677">Repeat</keyword>
<evidence type="ECO:0000256" key="6">
    <source>
        <dbReference type="ARBA" id="ARBA00022853"/>
    </source>
</evidence>
<comment type="caution">
    <text evidence="10">The sequence shown here is derived from an EMBL/GenBank/DDBJ whole genome shotgun (WGS) entry which is preliminary data.</text>
</comment>
<dbReference type="Proteomes" id="UP000050525">
    <property type="component" value="Unassembled WGS sequence"/>
</dbReference>
<evidence type="ECO:0000256" key="7">
    <source>
        <dbReference type="ARBA" id="ARBA00023242"/>
    </source>
</evidence>
<evidence type="ECO:0000256" key="3">
    <source>
        <dbReference type="ARBA" id="ARBA00022490"/>
    </source>
</evidence>
<organism evidence="10 11">
    <name type="scientific">Alligator mississippiensis</name>
    <name type="common">American alligator</name>
    <dbReference type="NCBI Taxonomy" id="8496"/>
    <lineage>
        <taxon>Eukaryota</taxon>
        <taxon>Metazoa</taxon>
        <taxon>Chordata</taxon>
        <taxon>Craniata</taxon>
        <taxon>Vertebrata</taxon>
        <taxon>Euteleostomi</taxon>
        <taxon>Archelosauria</taxon>
        <taxon>Archosauria</taxon>
        <taxon>Crocodylia</taxon>
        <taxon>Alligatoridae</taxon>
        <taxon>Alligatorinae</taxon>
        <taxon>Alligator</taxon>
    </lineage>
</organism>
<feature type="compositionally biased region" description="Acidic residues" evidence="9">
    <location>
        <begin position="74"/>
        <end position="93"/>
    </location>
</feature>
<dbReference type="PANTHER" id="PTHR11375:SF5">
    <property type="entry name" value="ACIDIC LEUCINE-RICH NUCLEAR PHOSPHOPROTEIN 32 FAMILY MEMBER E"/>
    <property type="match status" value="1"/>
</dbReference>
<evidence type="ECO:0000256" key="5">
    <source>
        <dbReference type="ARBA" id="ARBA00022737"/>
    </source>
</evidence>
<comment type="function">
    <text evidence="8">Multifunctional protein that is involved in the regulation of many processes.</text>
</comment>
<dbReference type="GO" id="GO:0006325">
    <property type="term" value="P:chromatin organization"/>
    <property type="evidence" value="ECO:0007669"/>
    <property type="project" value="UniProtKB-KW"/>
</dbReference>
<protein>
    <recommendedName>
        <fullName evidence="8">Acidic leucine-rich nuclear phosphoprotein 32 family member</fullName>
    </recommendedName>
</protein>
<feature type="region of interest" description="Disordered" evidence="9">
    <location>
        <begin position="42"/>
        <end position="93"/>
    </location>
</feature>
<dbReference type="EMBL" id="AKHW03006885">
    <property type="protein sequence ID" value="KYO17650.1"/>
    <property type="molecule type" value="Genomic_DNA"/>
</dbReference>